<dbReference type="PANTHER" id="PTHR43179">
    <property type="entry name" value="RHAMNOSYLTRANSFERASE WBBL"/>
    <property type="match status" value="1"/>
</dbReference>
<dbReference type="Proteomes" id="UP001202281">
    <property type="component" value="Unassembled WGS sequence"/>
</dbReference>
<proteinExistence type="inferred from homology"/>
<dbReference type="RefSeq" id="WP_243923034.1">
    <property type="nucleotide sequence ID" value="NZ_JALHLG010000033.1"/>
</dbReference>
<organism evidence="5 6">
    <name type="scientific">Novosphingobium beihaiensis</name>
    <dbReference type="NCBI Taxonomy" id="2930389"/>
    <lineage>
        <taxon>Bacteria</taxon>
        <taxon>Pseudomonadati</taxon>
        <taxon>Pseudomonadota</taxon>
        <taxon>Alphaproteobacteria</taxon>
        <taxon>Sphingomonadales</taxon>
        <taxon>Sphingomonadaceae</taxon>
        <taxon>Novosphingobium</taxon>
    </lineage>
</organism>
<dbReference type="InterPro" id="IPR001173">
    <property type="entry name" value="Glyco_trans_2-like"/>
</dbReference>
<keyword evidence="3" id="KW-0808">Transferase</keyword>
<dbReference type="PANTHER" id="PTHR43179:SF12">
    <property type="entry name" value="GALACTOFURANOSYLTRANSFERASE GLFT2"/>
    <property type="match status" value="1"/>
</dbReference>
<feature type="domain" description="Glycosyltransferase 2-like" evidence="4">
    <location>
        <begin position="5"/>
        <end position="107"/>
    </location>
</feature>
<protein>
    <submittedName>
        <fullName evidence="5">Glycosyltransferase family 2 protein</fullName>
    </submittedName>
</protein>
<comment type="caution">
    <text evidence="5">The sequence shown here is derived from an EMBL/GenBank/DDBJ whole genome shotgun (WGS) entry which is preliminary data.</text>
</comment>
<accession>A0ABT0BU21</accession>
<reference evidence="5 6" key="1">
    <citation type="submission" date="2022-04" db="EMBL/GenBank/DDBJ databases">
        <title>Identification of a novel bacterium isolated from mangrove sediments.</title>
        <authorList>
            <person name="Pan X."/>
        </authorList>
    </citation>
    <scope>NUCLEOTIDE SEQUENCE [LARGE SCALE GENOMIC DNA]</scope>
    <source>
        <strain evidence="5 6">B2638</strain>
    </source>
</reference>
<name>A0ABT0BU21_9SPHN</name>
<evidence type="ECO:0000256" key="3">
    <source>
        <dbReference type="ARBA" id="ARBA00022679"/>
    </source>
</evidence>
<evidence type="ECO:0000256" key="2">
    <source>
        <dbReference type="ARBA" id="ARBA00022676"/>
    </source>
</evidence>
<evidence type="ECO:0000313" key="5">
    <source>
        <dbReference type="EMBL" id="MCJ2188388.1"/>
    </source>
</evidence>
<evidence type="ECO:0000259" key="4">
    <source>
        <dbReference type="Pfam" id="PF00535"/>
    </source>
</evidence>
<comment type="similarity">
    <text evidence="1">Belongs to the glycosyltransferase 2 family.</text>
</comment>
<evidence type="ECO:0000313" key="6">
    <source>
        <dbReference type="Proteomes" id="UP001202281"/>
    </source>
</evidence>
<keyword evidence="2" id="KW-0328">Glycosyltransferase</keyword>
<dbReference type="Pfam" id="PF00535">
    <property type="entry name" value="Glycos_transf_2"/>
    <property type="match status" value="1"/>
</dbReference>
<dbReference type="Gene3D" id="3.90.550.10">
    <property type="entry name" value="Spore Coat Polysaccharide Biosynthesis Protein SpsA, Chain A"/>
    <property type="match status" value="1"/>
</dbReference>
<dbReference type="SUPFAM" id="SSF53448">
    <property type="entry name" value="Nucleotide-diphospho-sugar transferases"/>
    <property type="match status" value="1"/>
</dbReference>
<evidence type="ECO:0000256" key="1">
    <source>
        <dbReference type="ARBA" id="ARBA00006739"/>
    </source>
</evidence>
<dbReference type="InterPro" id="IPR029044">
    <property type="entry name" value="Nucleotide-diphossugar_trans"/>
</dbReference>
<sequence length="288" mass="32238">MRLHVVFATLNRAELLTKTVDRLADQIRQPDGIVISATCPADVLGLETARPDTHVLLSGKGLCKQRNRALDYLAGNTDIVVFFDDDFVPHKDYLAEIERLFVLEPDVAGATGDLLDDGIHGDEIAFEDAVERLDSHGLAQDDSWRSRQALYGCNMAIRMSCAEGLQFDEALPLYGWQEDIDYTYQLGQRGRMVSGPRLTGIHLGTRSARTPGKRLGYSQVANLVHMWRKGTMQPRLGQRLMLQNLTSNAARSLFPEPHIDRRGRLTGNLMAIGDLMRGRIDPRRVETL</sequence>
<gene>
    <name evidence="5" type="ORF">MTR66_16400</name>
</gene>
<keyword evidence="6" id="KW-1185">Reference proteome</keyword>
<dbReference type="EMBL" id="JALHLG010000033">
    <property type="protein sequence ID" value="MCJ2188388.1"/>
    <property type="molecule type" value="Genomic_DNA"/>
</dbReference>
<dbReference type="CDD" id="cd00761">
    <property type="entry name" value="Glyco_tranf_GTA_type"/>
    <property type="match status" value="1"/>
</dbReference>